<dbReference type="Proteomes" id="UP000535406">
    <property type="component" value="Unassembled WGS sequence"/>
</dbReference>
<sequence length="83" mass="8769">MTTRIAFAAPDWLCLAAAPTFAVMAWISSGDPMAVCTSGPSLLPSGGMVSMYLLMSLFHLPPWLALVSRRGTAAPLTNRTEGD</sequence>
<name>A0A7W7YSL4_9HYPH</name>
<comment type="caution">
    <text evidence="2">The sequence shown here is derived from an EMBL/GenBank/DDBJ whole genome shotgun (WGS) entry which is preliminary data.</text>
</comment>
<feature type="transmembrane region" description="Helical" evidence="1">
    <location>
        <begin position="12"/>
        <end position="29"/>
    </location>
</feature>
<evidence type="ECO:0000313" key="3">
    <source>
        <dbReference type="Proteomes" id="UP000535406"/>
    </source>
</evidence>
<feature type="transmembrane region" description="Helical" evidence="1">
    <location>
        <begin position="49"/>
        <end position="67"/>
    </location>
</feature>
<reference evidence="2 3" key="1">
    <citation type="submission" date="2020-08" db="EMBL/GenBank/DDBJ databases">
        <title>Genomic Encyclopedia of Type Strains, Phase IV (KMG-IV): sequencing the most valuable type-strain genomes for metagenomic binning, comparative biology and taxonomic classification.</title>
        <authorList>
            <person name="Goeker M."/>
        </authorList>
    </citation>
    <scope>NUCLEOTIDE SEQUENCE [LARGE SCALE GENOMIC DNA]</scope>
    <source>
        <strain evidence="2 3">DSM 21319</strain>
    </source>
</reference>
<dbReference type="AlphaFoldDB" id="A0A7W7YSL4"/>
<organism evidence="2 3">
    <name type="scientific">Shinella fusca</name>
    <dbReference type="NCBI Taxonomy" id="544480"/>
    <lineage>
        <taxon>Bacteria</taxon>
        <taxon>Pseudomonadati</taxon>
        <taxon>Pseudomonadota</taxon>
        <taxon>Alphaproteobacteria</taxon>
        <taxon>Hyphomicrobiales</taxon>
        <taxon>Rhizobiaceae</taxon>
        <taxon>Shinella</taxon>
    </lineage>
</organism>
<keyword evidence="1" id="KW-0812">Transmembrane</keyword>
<dbReference type="RefSeq" id="WP_184141053.1">
    <property type="nucleotide sequence ID" value="NZ_JACHIK010000002.1"/>
</dbReference>
<evidence type="ECO:0008006" key="4">
    <source>
        <dbReference type="Google" id="ProtNLM"/>
    </source>
</evidence>
<accession>A0A7W7YSL4</accession>
<gene>
    <name evidence="2" type="ORF">HNQ66_000768</name>
</gene>
<protein>
    <recommendedName>
        <fullName evidence="4">Transmembrane protein</fullName>
    </recommendedName>
</protein>
<keyword evidence="1" id="KW-1133">Transmembrane helix</keyword>
<evidence type="ECO:0000256" key="1">
    <source>
        <dbReference type="SAM" id="Phobius"/>
    </source>
</evidence>
<proteinExistence type="predicted"/>
<keyword evidence="3" id="KW-1185">Reference proteome</keyword>
<dbReference type="EMBL" id="JACHIK010000002">
    <property type="protein sequence ID" value="MBB5041385.1"/>
    <property type="molecule type" value="Genomic_DNA"/>
</dbReference>
<keyword evidence="1" id="KW-0472">Membrane</keyword>
<evidence type="ECO:0000313" key="2">
    <source>
        <dbReference type="EMBL" id="MBB5041385.1"/>
    </source>
</evidence>